<protein>
    <submittedName>
        <fullName evidence="1">PAP2 superfamily protein</fullName>
    </submittedName>
</protein>
<dbReference type="AlphaFoldDB" id="A0A143PHD4"/>
<proteinExistence type="predicted"/>
<dbReference type="SUPFAM" id="SSF48317">
    <property type="entry name" value="Acid phosphatase/Vanadium-dependent haloperoxidase"/>
    <property type="match status" value="1"/>
</dbReference>
<dbReference type="CDD" id="cd03398">
    <property type="entry name" value="PAP2_haloperoxidase"/>
    <property type="match status" value="1"/>
</dbReference>
<accession>A0A143PHD4</accession>
<dbReference type="STRING" id="1855912.LuPra_01115"/>
<dbReference type="InterPro" id="IPR052559">
    <property type="entry name" value="V-haloperoxidase"/>
</dbReference>
<dbReference type="PANTHER" id="PTHR34599:SF1">
    <property type="entry name" value="PHOSPHATIDIC ACID PHOSPHATASE TYPE 2_HALOPEROXIDASE DOMAIN-CONTAINING PROTEIN"/>
    <property type="match status" value="1"/>
</dbReference>
<dbReference type="OrthoDB" id="9771961at2"/>
<dbReference type="InterPro" id="IPR036938">
    <property type="entry name" value="PAP2/HPO_sf"/>
</dbReference>
<dbReference type="EMBL" id="CP015136">
    <property type="protein sequence ID" value="AMY07931.1"/>
    <property type="molecule type" value="Genomic_DNA"/>
</dbReference>
<organism evidence="1 2">
    <name type="scientific">Luteitalea pratensis</name>
    <dbReference type="NCBI Taxonomy" id="1855912"/>
    <lineage>
        <taxon>Bacteria</taxon>
        <taxon>Pseudomonadati</taxon>
        <taxon>Acidobacteriota</taxon>
        <taxon>Vicinamibacteria</taxon>
        <taxon>Vicinamibacterales</taxon>
        <taxon>Vicinamibacteraceae</taxon>
        <taxon>Luteitalea</taxon>
    </lineage>
</organism>
<evidence type="ECO:0000313" key="2">
    <source>
        <dbReference type="Proteomes" id="UP000076079"/>
    </source>
</evidence>
<reference evidence="2" key="2">
    <citation type="submission" date="2016-04" db="EMBL/GenBank/DDBJ databases">
        <title>First Complete Genome Sequence of a Subdivision 6 Acidobacterium.</title>
        <authorList>
            <person name="Huang S."/>
            <person name="Vieira S."/>
            <person name="Bunk B."/>
            <person name="Riedel T."/>
            <person name="Sproeer C."/>
            <person name="Overmann J."/>
        </authorList>
    </citation>
    <scope>NUCLEOTIDE SEQUENCE [LARGE SCALE GENOMIC DNA]</scope>
    <source>
        <strain evidence="2">DSM 100886 HEG_-6_39</strain>
    </source>
</reference>
<dbReference type="Gene3D" id="1.10.606.20">
    <property type="match status" value="1"/>
</dbReference>
<sequence>MTSGIRTLRGAVVGSILRLSTVVLLVGLVFDPASANAEDMVLKWNDTAARTAVATTPFNQARVMAIVQLSVFEAVNAVTGDYEPYLEPATAAAAGASVDAAVITAAHRALTNYFPAATPGLDAARDLDLGAIPNGPAKTAGMGVGLAAANAMIALRATDGSAPLTTLIPSSTLAGDYQLTTGCAAGLFYNWQNVTPFGIPNASAFLLTPPPSLGSRQYTKDYYEVMTVGSSTSSDRPADRAEVARLYAASSPSFVASMATRQISTAKGLSLSENARALALIMMGINDSLVASFYNKYHHNVWRPETGIRNGWSDDNDKTDGDAGFATFIPTPCFPSYPSNHAGGTGAGLEVMRRLFGAAGHDITITNNVPALGSLPAATITVQYSQLKAIADDVDDARVYGGIHWRFDQTSGGVLGRAIATAVVKNNLRPVRP</sequence>
<dbReference type="KEGG" id="abac:LuPra_01115"/>
<name>A0A143PHD4_LUTPR</name>
<dbReference type="Proteomes" id="UP000076079">
    <property type="component" value="Chromosome"/>
</dbReference>
<evidence type="ECO:0000313" key="1">
    <source>
        <dbReference type="EMBL" id="AMY07931.1"/>
    </source>
</evidence>
<gene>
    <name evidence="1" type="ORF">LuPra_01115</name>
</gene>
<keyword evidence="2" id="KW-1185">Reference proteome</keyword>
<reference evidence="1 2" key="1">
    <citation type="journal article" date="2016" name="Genome Announc.">
        <title>First Complete Genome Sequence of a Subdivision 6 Acidobacterium Strain.</title>
        <authorList>
            <person name="Huang S."/>
            <person name="Vieira S."/>
            <person name="Bunk B."/>
            <person name="Riedel T."/>
            <person name="Sproer C."/>
            <person name="Overmann J."/>
        </authorList>
    </citation>
    <scope>NUCLEOTIDE SEQUENCE [LARGE SCALE GENOMIC DNA]</scope>
    <source>
        <strain evidence="2">DSM 100886 HEG_-6_39</strain>
    </source>
</reference>
<dbReference type="RefSeq" id="WP_157898777.1">
    <property type="nucleotide sequence ID" value="NZ_CP015136.1"/>
</dbReference>
<dbReference type="PANTHER" id="PTHR34599">
    <property type="entry name" value="PEROXIDASE-RELATED"/>
    <property type="match status" value="1"/>
</dbReference>